<organism evidence="8 9">
    <name type="scientific">Pseudocercospora eumusae</name>
    <dbReference type="NCBI Taxonomy" id="321146"/>
    <lineage>
        <taxon>Eukaryota</taxon>
        <taxon>Fungi</taxon>
        <taxon>Dikarya</taxon>
        <taxon>Ascomycota</taxon>
        <taxon>Pezizomycotina</taxon>
        <taxon>Dothideomycetes</taxon>
        <taxon>Dothideomycetidae</taxon>
        <taxon>Mycosphaerellales</taxon>
        <taxon>Mycosphaerellaceae</taxon>
        <taxon>Pseudocercospora</taxon>
    </lineage>
</organism>
<comment type="subcellular location">
    <subcellularLocation>
        <location evidence="1">Membrane</location>
        <topology evidence="1">Multi-pass membrane protein</topology>
    </subcellularLocation>
</comment>
<dbReference type="GO" id="GO:0016020">
    <property type="term" value="C:membrane"/>
    <property type="evidence" value="ECO:0007669"/>
    <property type="project" value="UniProtKB-SubCell"/>
</dbReference>
<sequence length="337" mass="35532">MSETGVGHLRPGQPNTEHPTPTSQKRQHPHHQHGRQNNANTHKMDLSILLTQKAPEITATACLVAFAILKNKLTPAGILAGIISATIHMLHPWRAFFWLLIAFFITGTIVTKIGHTAKSHLTQSSTGGHGGEGPRTAIQVFANSGWASFLILTHAYFLLPNTILPIGIIAQYAAVAADTFASELGILSKNATFLITAPWKKVPKGTNGGVTIDGLKYSVLGSGMLTLVAAVVLWIAEPKVVMDAKVSALLVIAGLAGSVIDSLLGALLQVTVTDKGTGKVVEGAGGQRVKVLPDGSRMQVGRDLLTNNGVNFVMASSASILAMGAAYLLDLHLQTSR</sequence>
<evidence type="ECO:0000256" key="7">
    <source>
        <dbReference type="SAM" id="Phobius"/>
    </source>
</evidence>
<accession>A0A139GZB0</accession>
<evidence type="ECO:0000256" key="1">
    <source>
        <dbReference type="ARBA" id="ARBA00004141"/>
    </source>
</evidence>
<dbReference type="Proteomes" id="UP000070133">
    <property type="component" value="Unassembled WGS sequence"/>
</dbReference>
<name>A0A139GZB0_9PEZI</name>
<feature type="transmembrane region" description="Helical" evidence="7">
    <location>
        <begin position="96"/>
        <end position="115"/>
    </location>
</feature>
<keyword evidence="9" id="KW-1185">Reference proteome</keyword>
<feature type="transmembrane region" description="Helical" evidence="7">
    <location>
        <begin position="136"/>
        <end position="157"/>
    </location>
</feature>
<reference evidence="8 9" key="1">
    <citation type="submission" date="2015-07" db="EMBL/GenBank/DDBJ databases">
        <title>Comparative genomics of the Sigatoka disease complex on banana suggests a link between parallel evolutionary changes in Pseudocercospora fijiensis and Pseudocercospora eumusae and increased virulence on the banana host.</title>
        <authorList>
            <person name="Chang T.-C."/>
            <person name="Salvucci A."/>
            <person name="Crous P.W."/>
            <person name="Stergiopoulos I."/>
        </authorList>
    </citation>
    <scope>NUCLEOTIDE SEQUENCE [LARGE SCALE GENOMIC DNA]</scope>
    <source>
        <strain evidence="8 9">CBS 114824</strain>
    </source>
</reference>
<dbReference type="STRING" id="321146.A0A139GZB0"/>
<comment type="caution">
    <text evidence="8">The sequence shown here is derived from an EMBL/GenBank/DDBJ whole genome shotgun (WGS) entry which is preliminary data.</text>
</comment>
<dbReference type="EMBL" id="LFZN01000214">
    <property type="protein sequence ID" value="KXS95478.1"/>
    <property type="molecule type" value="Genomic_DNA"/>
</dbReference>
<feature type="compositionally biased region" description="Basic residues" evidence="6">
    <location>
        <begin position="25"/>
        <end position="34"/>
    </location>
</feature>
<protein>
    <recommendedName>
        <fullName evidence="10">DUF92 domain-containing protein</fullName>
    </recommendedName>
</protein>
<evidence type="ECO:0000256" key="6">
    <source>
        <dbReference type="SAM" id="MobiDB-lite"/>
    </source>
</evidence>
<evidence type="ECO:0008006" key="10">
    <source>
        <dbReference type="Google" id="ProtNLM"/>
    </source>
</evidence>
<keyword evidence="3 7" id="KW-0812">Transmembrane</keyword>
<evidence type="ECO:0000313" key="9">
    <source>
        <dbReference type="Proteomes" id="UP000070133"/>
    </source>
</evidence>
<gene>
    <name evidence="8" type="ORF">AC578_6859</name>
</gene>
<evidence type="ECO:0000313" key="8">
    <source>
        <dbReference type="EMBL" id="KXS95478.1"/>
    </source>
</evidence>
<evidence type="ECO:0000256" key="3">
    <source>
        <dbReference type="ARBA" id="ARBA00022692"/>
    </source>
</evidence>
<dbReference type="InterPro" id="IPR002794">
    <property type="entry name" value="DUF92_TMEM19"/>
</dbReference>
<dbReference type="PANTHER" id="PTHR13353">
    <property type="entry name" value="TRANSMEMBRANE PROTEIN 19"/>
    <property type="match status" value="1"/>
</dbReference>
<evidence type="ECO:0000256" key="2">
    <source>
        <dbReference type="ARBA" id="ARBA00009012"/>
    </source>
</evidence>
<dbReference type="AlphaFoldDB" id="A0A139GZB0"/>
<feature type="region of interest" description="Disordered" evidence="6">
    <location>
        <begin position="1"/>
        <end position="40"/>
    </location>
</feature>
<evidence type="ECO:0000256" key="5">
    <source>
        <dbReference type="ARBA" id="ARBA00023136"/>
    </source>
</evidence>
<dbReference type="Pfam" id="PF01940">
    <property type="entry name" value="DUF92"/>
    <property type="match status" value="1"/>
</dbReference>
<feature type="compositionally biased region" description="Polar residues" evidence="6">
    <location>
        <begin position="13"/>
        <end position="24"/>
    </location>
</feature>
<dbReference type="PANTHER" id="PTHR13353:SF5">
    <property type="entry name" value="TRANSMEMBRANE PROTEIN 19"/>
    <property type="match status" value="1"/>
</dbReference>
<keyword evidence="4 7" id="KW-1133">Transmembrane helix</keyword>
<feature type="transmembrane region" description="Helical" evidence="7">
    <location>
        <begin position="248"/>
        <end position="268"/>
    </location>
</feature>
<comment type="similarity">
    <text evidence="2">Belongs to the TMEM19 family.</text>
</comment>
<keyword evidence="5 7" id="KW-0472">Membrane</keyword>
<proteinExistence type="inferred from homology"/>
<dbReference type="OrthoDB" id="15001at2759"/>
<feature type="transmembrane region" description="Helical" evidence="7">
    <location>
        <begin position="217"/>
        <end position="236"/>
    </location>
</feature>
<evidence type="ECO:0000256" key="4">
    <source>
        <dbReference type="ARBA" id="ARBA00022989"/>
    </source>
</evidence>
<feature type="transmembrane region" description="Helical" evidence="7">
    <location>
        <begin position="309"/>
        <end position="329"/>
    </location>
</feature>